<name>A0A6V7PH90_ANACO</name>
<accession>A0A6V7PH90</accession>
<protein>
    <submittedName>
        <fullName evidence="3">Uncharacterized protein</fullName>
    </submittedName>
</protein>
<organism evidence="3">
    <name type="scientific">Ananas comosus var. bracteatus</name>
    <name type="common">red pineapple</name>
    <dbReference type="NCBI Taxonomy" id="296719"/>
    <lineage>
        <taxon>Eukaryota</taxon>
        <taxon>Viridiplantae</taxon>
        <taxon>Streptophyta</taxon>
        <taxon>Embryophyta</taxon>
        <taxon>Tracheophyta</taxon>
        <taxon>Spermatophyta</taxon>
        <taxon>Magnoliopsida</taxon>
        <taxon>Liliopsida</taxon>
        <taxon>Poales</taxon>
        <taxon>Bromeliaceae</taxon>
        <taxon>Bromelioideae</taxon>
        <taxon>Ananas</taxon>
    </lineage>
</organism>
<evidence type="ECO:0000256" key="2">
    <source>
        <dbReference type="SAM" id="MobiDB-lite"/>
    </source>
</evidence>
<feature type="coiled-coil region" evidence="1">
    <location>
        <begin position="73"/>
        <end position="100"/>
    </location>
</feature>
<evidence type="ECO:0000313" key="3">
    <source>
        <dbReference type="EMBL" id="CAD1830083.1"/>
    </source>
</evidence>
<proteinExistence type="predicted"/>
<sequence length="171" mass="17880">MSRPAIANLVDPGPHTDAERTAPPLFAQGSTTTIAAVAASCSSSSSSTSSSSCWSNSWSSSKQQQQLLPAAAAAAAACAAQQQQQQLSKQQQQQQQQQQQWQQLTNVLVRQTIPSGGSLGPVRDLVLDLVGESARSAAEPTGNFLVVLTPLTIQVPVRVFEAEDRGKGPAA</sequence>
<keyword evidence="1" id="KW-0175">Coiled coil</keyword>
<feature type="region of interest" description="Disordered" evidence="2">
    <location>
        <begin position="1"/>
        <end position="23"/>
    </location>
</feature>
<evidence type="ECO:0000256" key="1">
    <source>
        <dbReference type="SAM" id="Coils"/>
    </source>
</evidence>
<gene>
    <name evidence="3" type="ORF">CB5_LOCUS13294</name>
</gene>
<dbReference type="AlphaFoldDB" id="A0A6V7PH90"/>
<dbReference type="EMBL" id="LR862148">
    <property type="protein sequence ID" value="CAD1830083.1"/>
    <property type="molecule type" value="Genomic_DNA"/>
</dbReference>
<reference evidence="3" key="1">
    <citation type="submission" date="2020-07" db="EMBL/GenBank/DDBJ databases">
        <authorList>
            <person name="Lin J."/>
        </authorList>
    </citation>
    <scope>NUCLEOTIDE SEQUENCE</scope>
</reference>